<feature type="transmembrane region" description="Helical" evidence="1">
    <location>
        <begin position="58"/>
        <end position="74"/>
    </location>
</feature>
<feature type="transmembrane region" description="Helical" evidence="1">
    <location>
        <begin position="243"/>
        <end position="261"/>
    </location>
</feature>
<feature type="transmembrane region" description="Helical" evidence="1">
    <location>
        <begin position="33"/>
        <end position="51"/>
    </location>
</feature>
<keyword evidence="1" id="KW-0472">Membrane</keyword>
<feature type="transmembrane region" description="Helical" evidence="1">
    <location>
        <begin position="80"/>
        <end position="101"/>
    </location>
</feature>
<keyword evidence="3" id="KW-1185">Reference proteome</keyword>
<feature type="transmembrane region" description="Helical" evidence="1">
    <location>
        <begin position="273"/>
        <end position="295"/>
    </location>
</feature>
<dbReference type="EMBL" id="BAAAQQ010000013">
    <property type="protein sequence ID" value="GAA2132588.1"/>
    <property type="molecule type" value="Genomic_DNA"/>
</dbReference>
<feature type="transmembrane region" description="Helical" evidence="1">
    <location>
        <begin position="113"/>
        <end position="135"/>
    </location>
</feature>
<dbReference type="Proteomes" id="UP001500575">
    <property type="component" value="Unassembled WGS sequence"/>
</dbReference>
<keyword evidence="1" id="KW-0812">Transmembrane</keyword>
<feature type="transmembrane region" description="Helical" evidence="1">
    <location>
        <begin position="141"/>
        <end position="159"/>
    </location>
</feature>
<feature type="transmembrane region" description="Helical" evidence="1">
    <location>
        <begin position="7"/>
        <end position="27"/>
    </location>
</feature>
<name>A0ABN2YUC0_9ACTN</name>
<gene>
    <name evidence="2" type="ORF">GCM10009843_37320</name>
</gene>
<proteinExistence type="predicted"/>
<evidence type="ECO:0000256" key="1">
    <source>
        <dbReference type="SAM" id="Phobius"/>
    </source>
</evidence>
<protein>
    <submittedName>
        <fullName evidence="2">Uncharacterized protein</fullName>
    </submittedName>
</protein>
<organism evidence="2 3">
    <name type="scientific">Nocardioides bigeumensis</name>
    <dbReference type="NCBI Taxonomy" id="433657"/>
    <lineage>
        <taxon>Bacteria</taxon>
        <taxon>Bacillati</taxon>
        <taxon>Actinomycetota</taxon>
        <taxon>Actinomycetes</taxon>
        <taxon>Propionibacteriales</taxon>
        <taxon>Nocardioidaceae</taxon>
        <taxon>Nocardioides</taxon>
    </lineage>
</organism>
<feature type="transmembrane region" description="Helical" evidence="1">
    <location>
        <begin position="171"/>
        <end position="193"/>
    </location>
</feature>
<evidence type="ECO:0000313" key="2">
    <source>
        <dbReference type="EMBL" id="GAA2132588.1"/>
    </source>
</evidence>
<reference evidence="2 3" key="1">
    <citation type="journal article" date="2019" name="Int. J. Syst. Evol. Microbiol.">
        <title>The Global Catalogue of Microorganisms (GCM) 10K type strain sequencing project: providing services to taxonomists for standard genome sequencing and annotation.</title>
        <authorList>
            <consortium name="The Broad Institute Genomics Platform"/>
            <consortium name="The Broad Institute Genome Sequencing Center for Infectious Disease"/>
            <person name="Wu L."/>
            <person name="Ma J."/>
        </authorList>
    </citation>
    <scope>NUCLEOTIDE SEQUENCE [LARGE SCALE GENOMIC DNA]</scope>
    <source>
        <strain evidence="2 3">JCM 16021</strain>
    </source>
</reference>
<comment type="caution">
    <text evidence="2">The sequence shown here is derived from an EMBL/GenBank/DDBJ whole genome shotgun (WGS) entry which is preliminary data.</text>
</comment>
<feature type="transmembrane region" description="Helical" evidence="1">
    <location>
        <begin position="213"/>
        <end position="231"/>
    </location>
</feature>
<sequence>MLRGPVSVTAWCAVVLTGLLAILAAALDLAPEVASTGGAVAIGVAYVWALAVRTGGRPVVFGLLALVIGVAVLVTDQDSLRSGAAVLITSLSAVLGVMLTKPAVTIARAAREVVGAGVVAAVGAVAAVGLHPLIALGRFEYTTLALALVLVITLVYRLGAGLHGLGRRGAVILVGGAALLALGLAYAELLRLYGTPGFVGWVLDVAAWSEEHIGGFPRAMPSLLGVPMLLWGCHMRARRRQGWWACAFGVVGLVPVAHLLADPRLTLVNATLTSVYSLLAGLVIGVLVIRVDLLLGGTGGRRAAREEEAAALRPEAGRTQPLL</sequence>
<accession>A0ABN2YUC0</accession>
<keyword evidence="1" id="KW-1133">Transmembrane helix</keyword>
<evidence type="ECO:0000313" key="3">
    <source>
        <dbReference type="Proteomes" id="UP001500575"/>
    </source>
</evidence>